<dbReference type="PROSITE" id="PS51257">
    <property type="entry name" value="PROKAR_LIPOPROTEIN"/>
    <property type="match status" value="1"/>
</dbReference>
<feature type="transmembrane region" description="Helical" evidence="7">
    <location>
        <begin position="83"/>
        <end position="104"/>
    </location>
</feature>
<reference evidence="8" key="1">
    <citation type="submission" date="2009-10" db="EMBL/GenBank/DDBJ databases">
        <authorList>
            <person name="Weinstock G."/>
            <person name="Sodergren E."/>
            <person name="Clifton S."/>
            <person name="Fulton L."/>
            <person name="Fulton B."/>
            <person name="Courtney L."/>
            <person name="Fronick C."/>
            <person name="Harrison M."/>
            <person name="Strong C."/>
            <person name="Farmer C."/>
            <person name="Delahaunty K."/>
            <person name="Markovic C."/>
            <person name="Hall O."/>
            <person name="Minx P."/>
            <person name="Tomlinson C."/>
            <person name="Mitreva M."/>
            <person name="Nelson J."/>
            <person name="Hou S."/>
            <person name="Wollam A."/>
            <person name="Pepin K.H."/>
            <person name="Johnson M."/>
            <person name="Bhonagiri V."/>
            <person name="Nash W.E."/>
            <person name="Warren W."/>
            <person name="Chinwalla A."/>
            <person name="Mardis E.R."/>
            <person name="Wilson R.K."/>
        </authorList>
    </citation>
    <scope>NUCLEOTIDE SEQUENCE [LARGE SCALE GENOMIC DNA]</scope>
    <source>
        <strain evidence="8">ATCC 700122</strain>
    </source>
</reference>
<feature type="transmembrane region" description="Helical" evidence="7">
    <location>
        <begin position="191"/>
        <end position="215"/>
    </location>
</feature>
<feature type="transmembrane region" description="Helical" evidence="7">
    <location>
        <begin position="158"/>
        <end position="179"/>
    </location>
</feature>
<comment type="caution">
    <text evidence="8">The sequence shown here is derived from an EMBL/GenBank/DDBJ whole genome shotgun (WGS) entry which is preliminary data.</text>
</comment>
<evidence type="ECO:0000313" key="9">
    <source>
        <dbReference type="Proteomes" id="UP000006001"/>
    </source>
</evidence>
<dbReference type="HOGENOM" id="CLU_045348_4_0_11"/>
<feature type="transmembrane region" description="Helical" evidence="7">
    <location>
        <begin position="12"/>
        <end position="36"/>
    </location>
</feature>
<comment type="similarity">
    <text evidence="2">Belongs to the NrfD family.</text>
</comment>
<evidence type="ECO:0000256" key="2">
    <source>
        <dbReference type="ARBA" id="ARBA00008929"/>
    </source>
</evidence>
<evidence type="ECO:0000256" key="4">
    <source>
        <dbReference type="ARBA" id="ARBA00022692"/>
    </source>
</evidence>
<dbReference type="Pfam" id="PF03916">
    <property type="entry name" value="NrfD"/>
    <property type="match status" value="1"/>
</dbReference>
<proteinExistence type="inferred from homology"/>
<feature type="transmembrane region" description="Helical" evidence="7">
    <location>
        <begin position="124"/>
        <end position="146"/>
    </location>
</feature>
<evidence type="ECO:0000256" key="5">
    <source>
        <dbReference type="ARBA" id="ARBA00022989"/>
    </source>
</evidence>
<evidence type="ECO:0000256" key="3">
    <source>
        <dbReference type="ARBA" id="ARBA00022475"/>
    </source>
</evidence>
<feature type="transmembrane region" description="Helical" evidence="7">
    <location>
        <begin position="302"/>
        <end position="323"/>
    </location>
</feature>
<name>D0WGM0_SLAES</name>
<dbReference type="Gene3D" id="1.20.1630.10">
    <property type="entry name" value="Formate dehydrogenase/DMSO reductase domain"/>
    <property type="match status" value="1"/>
</dbReference>
<feature type="transmembrane region" description="Helical" evidence="7">
    <location>
        <begin position="48"/>
        <end position="71"/>
    </location>
</feature>
<dbReference type="InterPro" id="IPR052049">
    <property type="entry name" value="Electron_transfer_protein"/>
</dbReference>
<keyword evidence="5 7" id="KW-1133">Transmembrane helix</keyword>
<sequence>MRSFKETSKGVKAILCALVVLMVIGFGCWIAQQVYGLGITGMSNGTSWGLYICLFLLFVGLSAGGLIVAAAGSVFHVEDYEKVALPAVVTSISCILAAGALVLVDLGGAYRIWRMFTGPNFMSPLVWDMSVISLYIAMNVIELAFLVSKKPDARRKQWIASCVALPVAFLVHSVTAWILGLQIGRDWYSSIMAPLFVVSAMDSGLALLLLGLFALKKNGIFKTPRRIVSKLAVLLATTIALDAYFVGCELLSSAFPQEEHVLMTLHEMLAGATAPAFWIEVVCLLVAFVMLASRKRRANMRIVGCASALVVLSVLCKRIWLLFTSFIHPNIAYGPGISSGSLSARQSAGDAIWATASTYMPTIPEIFVALAVVSFGGFLFIVLTHVLVPKWREAHPAAAASLDGEVAAEA</sequence>
<organism evidence="8 9">
    <name type="scientific">Slackia exigua (strain ATCC 700122 / DSM 15923 / CIP 105133 / JCM 11022 / KCTC 5966 / S-7)</name>
    <dbReference type="NCBI Taxonomy" id="649764"/>
    <lineage>
        <taxon>Bacteria</taxon>
        <taxon>Bacillati</taxon>
        <taxon>Actinomycetota</taxon>
        <taxon>Coriobacteriia</taxon>
        <taxon>Eggerthellales</taxon>
        <taxon>Eggerthellaceae</taxon>
        <taxon>Slackia</taxon>
    </lineage>
</organism>
<evidence type="ECO:0000313" key="8">
    <source>
        <dbReference type="EMBL" id="EEZ61633.1"/>
    </source>
</evidence>
<evidence type="ECO:0000256" key="7">
    <source>
        <dbReference type="SAM" id="Phobius"/>
    </source>
</evidence>
<evidence type="ECO:0000256" key="6">
    <source>
        <dbReference type="ARBA" id="ARBA00023136"/>
    </source>
</evidence>
<feature type="transmembrane region" description="Helical" evidence="7">
    <location>
        <begin position="366"/>
        <end position="388"/>
    </location>
</feature>
<comment type="subcellular location">
    <subcellularLocation>
        <location evidence="1">Cell membrane</location>
        <topology evidence="1">Multi-pass membrane protein</topology>
    </subcellularLocation>
</comment>
<dbReference type="GO" id="GO:0005886">
    <property type="term" value="C:plasma membrane"/>
    <property type="evidence" value="ECO:0007669"/>
    <property type="project" value="UniProtKB-SubCell"/>
</dbReference>
<dbReference type="GeneID" id="85007529"/>
<keyword evidence="6 7" id="KW-0472">Membrane</keyword>
<dbReference type="STRING" id="649764.HMPREF0762_00974"/>
<dbReference type="eggNOG" id="COG5557">
    <property type="taxonomic scope" value="Bacteria"/>
</dbReference>
<feature type="transmembrane region" description="Helical" evidence="7">
    <location>
        <begin position="267"/>
        <end position="290"/>
    </location>
</feature>
<feature type="transmembrane region" description="Helical" evidence="7">
    <location>
        <begin position="227"/>
        <end position="247"/>
    </location>
</feature>
<keyword evidence="9" id="KW-1185">Reference proteome</keyword>
<dbReference type="InterPro" id="IPR005614">
    <property type="entry name" value="NrfD-like"/>
</dbReference>
<dbReference type="Proteomes" id="UP000006001">
    <property type="component" value="Unassembled WGS sequence"/>
</dbReference>
<accession>D0WGM0</accession>
<dbReference type="PANTHER" id="PTHR34856">
    <property type="entry name" value="PROTEIN NRFD"/>
    <property type="match status" value="1"/>
</dbReference>
<protein>
    <submittedName>
        <fullName evidence="8">Polysulfide reductase, NrfD</fullName>
    </submittedName>
</protein>
<keyword evidence="4 7" id="KW-0812">Transmembrane</keyword>
<dbReference type="PANTHER" id="PTHR34856:SF2">
    <property type="entry name" value="PROTEIN NRFD"/>
    <property type="match status" value="1"/>
</dbReference>
<dbReference type="OrthoDB" id="9768846at2"/>
<dbReference type="EMBL" id="ACUX02000006">
    <property type="protein sequence ID" value="EEZ61633.1"/>
    <property type="molecule type" value="Genomic_DNA"/>
</dbReference>
<dbReference type="RefSeq" id="WP_006362230.1">
    <property type="nucleotide sequence ID" value="NZ_GG700630.1"/>
</dbReference>
<dbReference type="AlphaFoldDB" id="D0WGM0"/>
<gene>
    <name evidence="8" type="ORF">HMPREF0762_00974</name>
</gene>
<evidence type="ECO:0000256" key="1">
    <source>
        <dbReference type="ARBA" id="ARBA00004651"/>
    </source>
</evidence>
<keyword evidence="3" id="KW-1003">Cell membrane</keyword>